<reference evidence="3" key="1">
    <citation type="submission" date="2016-02" db="EMBL/GenBank/DDBJ databases">
        <authorList>
            <person name="Rodrigo-Torres Lidia"/>
            <person name="Arahal R.David."/>
        </authorList>
    </citation>
    <scope>NUCLEOTIDE SEQUENCE [LARGE SCALE GENOMIC DNA]</scope>
    <source>
        <strain evidence="3">CECT 9029</strain>
    </source>
</reference>
<evidence type="ECO:0000313" key="2">
    <source>
        <dbReference type="EMBL" id="CZF79388.1"/>
    </source>
</evidence>
<organism evidence="2 3">
    <name type="scientific">Grimontia celer</name>
    <dbReference type="NCBI Taxonomy" id="1796497"/>
    <lineage>
        <taxon>Bacteria</taxon>
        <taxon>Pseudomonadati</taxon>
        <taxon>Pseudomonadota</taxon>
        <taxon>Gammaproteobacteria</taxon>
        <taxon>Vibrionales</taxon>
        <taxon>Vibrionaceae</taxon>
        <taxon>Grimontia</taxon>
    </lineage>
</organism>
<dbReference type="RefSeq" id="WP_157487781.1">
    <property type="nucleotide sequence ID" value="NZ_FIZX01000001.1"/>
</dbReference>
<protein>
    <submittedName>
        <fullName evidence="2">Lipase (Class 3)</fullName>
    </submittedName>
</protein>
<dbReference type="OrthoDB" id="5913909at2"/>
<dbReference type="AlphaFoldDB" id="A0A128EXT7"/>
<dbReference type="Proteomes" id="UP000071641">
    <property type="component" value="Unassembled WGS sequence"/>
</dbReference>
<dbReference type="Pfam" id="PF26363">
    <property type="entry name" value="Phospholipase-like"/>
    <property type="match status" value="1"/>
</dbReference>
<proteinExistence type="predicted"/>
<dbReference type="STRING" id="1796497.GCE9029_01432"/>
<gene>
    <name evidence="2" type="ORF">GCE9029_01432</name>
</gene>
<dbReference type="Gene3D" id="3.40.50.1820">
    <property type="entry name" value="alpha/beta hydrolase"/>
    <property type="match status" value="1"/>
</dbReference>
<feature type="signal peptide" evidence="1">
    <location>
        <begin position="1"/>
        <end position="22"/>
    </location>
</feature>
<evidence type="ECO:0000313" key="3">
    <source>
        <dbReference type="Proteomes" id="UP000071641"/>
    </source>
</evidence>
<dbReference type="InterPro" id="IPR029058">
    <property type="entry name" value="AB_hydrolase_fold"/>
</dbReference>
<keyword evidence="1" id="KW-0732">Signal</keyword>
<keyword evidence="3" id="KW-1185">Reference proteome</keyword>
<dbReference type="SUPFAM" id="SSF53474">
    <property type="entry name" value="alpha/beta-Hydrolases"/>
    <property type="match status" value="1"/>
</dbReference>
<sequence length="345" mass="37977">MKRHIALTIAIYLGLASPAVNATTAEELGAIGAFWITVFTPNYTHTTNATTTLYKTHQPPSVNLAREALPYMELSEHVYQSHGAPSGWQLREIIQDQSIGFHLAVYTQADKAVVALRGSELGSSDWVNDGLLSIGYVPPQFETVIRESAYLANKYSGYNVSFTGHSLGGGLATAAAIRTGKPAIVFDATGVNKAVLQEIKNAISNDGYPKSQWRDNARGITNYNLEGEFVSDMDLQQDADTAGTTTQQYGTIFYLSSGRFLPLPIAKNPVTLHFTIPLKEELQFLAEPFYRRNIFDHNSIDNDIDGVRSLFYVDWTDDTADVIFFLINYAGNSLASLNADIFRGK</sequence>
<evidence type="ECO:0000256" key="1">
    <source>
        <dbReference type="SAM" id="SignalP"/>
    </source>
</evidence>
<dbReference type="GO" id="GO:0006629">
    <property type="term" value="P:lipid metabolic process"/>
    <property type="evidence" value="ECO:0007669"/>
    <property type="project" value="InterPro"/>
</dbReference>
<feature type="chain" id="PRO_5007281764" evidence="1">
    <location>
        <begin position="23"/>
        <end position="345"/>
    </location>
</feature>
<name>A0A128EXT7_9GAMM</name>
<accession>A0A128EXT7</accession>
<dbReference type="EMBL" id="FIZX01000001">
    <property type="protein sequence ID" value="CZF79388.1"/>
    <property type="molecule type" value="Genomic_DNA"/>
</dbReference>